<protein>
    <recommendedName>
        <fullName evidence="8">Response regulatory domain-containing protein</fullName>
    </recommendedName>
</protein>
<keyword evidence="2" id="KW-0902">Two-component regulatory system</keyword>
<keyword evidence="1 6" id="KW-0597">Phosphoprotein</keyword>
<comment type="caution">
    <text evidence="9">The sequence shown here is derived from an EMBL/GenBank/DDBJ whole genome shotgun (WGS) entry which is preliminary data.</text>
</comment>
<dbReference type="GO" id="GO:0006355">
    <property type="term" value="P:regulation of DNA-templated transcription"/>
    <property type="evidence" value="ECO:0007669"/>
    <property type="project" value="TreeGrafter"/>
</dbReference>
<dbReference type="Pfam" id="PF00072">
    <property type="entry name" value="Response_reg"/>
    <property type="match status" value="1"/>
</dbReference>
<dbReference type="GO" id="GO:0000976">
    <property type="term" value="F:transcription cis-regulatory region binding"/>
    <property type="evidence" value="ECO:0007669"/>
    <property type="project" value="TreeGrafter"/>
</dbReference>
<dbReference type="PANTHER" id="PTHR48111">
    <property type="entry name" value="REGULATOR OF RPOS"/>
    <property type="match status" value="1"/>
</dbReference>
<evidence type="ECO:0000256" key="5">
    <source>
        <dbReference type="ARBA" id="ARBA00023163"/>
    </source>
</evidence>
<evidence type="ECO:0000313" key="9">
    <source>
        <dbReference type="EMBL" id="OGG46414.1"/>
    </source>
</evidence>
<evidence type="ECO:0000256" key="3">
    <source>
        <dbReference type="ARBA" id="ARBA00023015"/>
    </source>
</evidence>
<dbReference type="InterPro" id="IPR001789">
    <property type="entry name" value="Sig_transdc_resp-reg_receiver"/>
</dbReference>
<dbReference type="InterPro" id="IPR011006">
    <property type="entry name" value="CheY-like_superfamily"/>
</dbReference>
<dbReference type="PANTHER" id="PTHR48111:SF1">
    <property type="entry name" value="TWO-COMPONENT RESPONSE REGULATOR ORR33"/>
    <property type="match status" value="1"/>
</dbReference>
<dbReference type="InterPro" id="IPR039420">
    <property type="entry name" value="WalR-like"/>
</dbReference>
<evidence type="ECO:0000313" key="10">
    <source>
        <dbReference type="Proteomes" id="UP000178606"/>
    </source>
</evidence>
<dbReference type="Gene3D" id="3.40.50.2300">
    <property type="match status" value="1"/>
</dbReference>
<evidence type="ECO:0000259" key="8">
    <source>
        <dbReference type="PROSITE" id="PS50110"/>
    </source>
</evidence>
<keyword evidence="7" id="KW-0175">Coiled coil</keyword>
<dbReference type="Proteomes" id="UP000178606">
    <property type="component" value="Unassembled WGS sequence"/>
</dbReference>
<feature type="modified residue" description="4-aspartylphosphate" evidence="6">
    <location>
        <position position="61"/>
    </location>
</feature>
<dbReference type="SUPFAM" id="SSF52172">
    <property type="entry name" value="CheY-like"/>
    <property type="match status" value="1"/>
</dbReference>
<dbReference type="AlphaFoldDB" id="A0A1F6CB39"/>
<feature type="coiled-coil region" evidence="7">
    <location>
        <begin position="128"/>
        <end position="166"/>
    </location>
</feature>
<name>A0A1F6CB39_HANXR</name>
<keyword evidence="5" id="KW-0804">Transcription</keyword>
<reference evidence="9 10" key="1">
    <citation type="journal article" date="2016" name="Nat. Commun.">
        <title>Thousands of microbial genomes shed light on interconnected biogeochemical processes in an aquifer system.</title>
        <authorList>
            <person name="Anantharaman K."/>
            <person name="Brown C.T."/>
            <person name="Hug L.A."/>
            <person name="Sharon I."/>
            <person name="Castelle C.J."/>
            <person name="Probst A.J."/>
            <person name="Thomas B.C."/>
            <person name="Singh A."/>
            <person name="Wilkins M.J."/>
            <person name="Karaoz U."/>
            <person name="Brodie E.L."/>
            <person name="Williams K.H."/>
            <person name="Hubbard S.S."/>
            <person name="Banfield J.F."/>
        </authorList>
    </citation>
    <scope>NUCLEOTIDE SEQUENCE [LARGE SCALE GENOMIC DNA]</scope>
    <source>
        <strain evidence="10">RIFCSPLOWO2_12_FULL_64_10</strain>
    </source>
</reference>
<evidence type="ECO:0000256" key="1">
    <source>
        <dbReference type="ARBA" id="ARBA00022553"/>
    </source>
</evidence>
<sequence length="272" mass="30706">MANSEPILTGMTVLVVDDEADVCRGITEFLEEQGYNAGAAVGGAEAVSRLEKARFDLIVSDIRMPGMDGMQLLRKIKQEWSATEVILMTAYGSKETAIEALRLGAYDYIEKPFDVEELLRATTNCLRNVALRRQNEHLIEKLQEHQRVLEQRVEAKTQEVLEHERQLARVDTLRQTLTTLAHYINNSNGAIWSYADFCKGSGRPLPPDAQRLVDICLKEGGKVTAVIQSLQEIVEQMDLKAIPYIAGSDRTMFDIQERIEKKIGEKNVRRET</sequence>
<dbReference type="GO" id="GO:0032993">
    <property type="term" value="C:protein-DNA complex"/>
    <property type="evidence" value="ECO:0007669"/>
    <property type="project" value="TreeGrafter"/>
</dbReference>
<feature type="domain" description="Response regulatory" evidence="8">
    <location>
        <begin position="12"/>
        <end position="126"/>
    </location>
</feature>
<keyword evidence="4" id="KW-0238">DNA-binding</keyword>
<dbReference type="GO" id="GO:0000156">
    <property type="term" value="F:phosphorelay response regulator activity"/>
    <property type="evidence" value="ECO:0007669"/>
    <property type="project" value="TreeGrafter"/>
</dbReference>
<keyword evidence="3" id="KW-0805">Transcription regulation</keyword>
<dbReference type="EMBL" id="MFKF01000317">
    <property type="protein sequence ID" value="OGG46414.1"/>
    <property type="molecule type" value="Genomic_DNA"/>
</dbReference>
<dbReference type="GO" id="GO:0005829">
    <property type="term" value="C:cytosol"/>
    <property type="evidence" value="ECO:0007669"/>
    <property type="project" value="TreeGrafter"/>
</dbReference>
<gene>
    <name evidence="9" type="ORF">A3F84_05215</name>
</gene>
<accession>A0A1F6CB39</accession>
<evidence type="ECO:0000256" key="2">
    <source>
        <dbReference type="ARBA" id="ARBA00023012"/>
    </source>
</evidence>
<dbReference type="PROSITE" id="PS50110">
    <property type="entry name" value="RESPONSE_REGULATORY"/>
    <property type="match status" value="1"/>
</dbReference>
<evidence type="ECO:0000256" key="4">
    <source>
        <dbReference type="ARBA" id="ARBA00023125"/>
    </source>
</evidence>
<organism evidence="9 10">
    <name type="scientific">Handelsmanbacteria sp. (strain RIFCSPLOWO2_12_FULL_64_10)</name>
    <dbReference type="NCBI Taxonomy" id="1817868"/>
    <lineage>
        <taxon>Bacteria</taxon>
        <taxon>Candidatus Handelsmaniibacteriota</taxon>
    </lineage>
</organism>
<dbReference type="FunFam" id="3.40.50.2300:FF:000018">
    <property type="entry name" value="DNA-binding transcriptional regulator NtrC"/>
    <property type="match status" value="1"/>
</dbReference>
<proteinExistence type="predicted"/>
<dbReference type="SMART" id="SM00448">
    <property type="entry name" value="REC"/>
    <property type="match status" value="1"/>
</dbReference>
<evidence type="ECO:0000256" key="7">
    <source>
        <dbReference type="SAM" id="Coils"/>
    </source>
</evidence>
<evidence type="ECO:0000256" key="6">
    <source>
        <dbReference type="PROSITE-ProRule" id="PRU00169"/>
    </source>
</evidence>